<feature type="region of interest" description="Disordered" evidence="1">
    <location>
        <begin position="251"/>
        <end position="322"/>
    </location>
</feature>
<keyword evidence="3" id="KW-1185">Reference proteome</keyword>
<feature type="region of interest" description="Disordered" evidence="1">
    <location>
        <begin position="1"/>
        <end position="48"/>
    </location>
</feature>
<feature type="compositionally biased region" description="Low complexity" evidence="1">
    <location>
        <begin position="149"/>
        <end position="168"/>
    </location>
</feature>
<sequence>MNKQKTKKPDRPPPPGGAQHQRRPHGDKPTVTRPPTTDKHKQRPVTPHENVRYAVIITNVENDFGKLHNAALPYYCGLRADYEETLDVERLVNMGGAQAKGLISATRGCGYAVRCRTETRSAEISFYGPAGADFGPMQLQKQPRPVRVGSSKTGSATAAGSSTHTAASELPSEQEQQGDTTAHLGDGSAKDELAEDAGVQELKETTTATTNALEALALRLRHMRYFEDRLPVHVHLPGHAAGEVLLRIPGDGTAKAEGSPDNEKDAAHTKAKIGEKRLREESDDGGDGVDDATLADEEEEGDAKQRAKMEGGDSTQPRRPRAKKAIVLKQFSKRQKDFVTAVAALSAHVPLRALRRRLHDLPGYMSCWSLYEKHVRVVFRDTDSLFKAKQLLDQFELQAGLRVSLLLSDSLSRRNAEFVQAQEAEEAE</sequence>
<dbReference type="VEuPathDB" id="TriTrypDB:Lsey_0018_0220"/>
<feature type="compositionally biased region" description="Basic and acidic residues" evidence="1">
    <location>
        <begin position="261"/>
        <end position="280"/>
    </location>
</feature>
<comment type="caution">
    <text evidence="2">The sequence shown here is derived from an EMBL/GenBank/DDBJ whole genome shotgun (WGS) entry which is preliminary data.</text>
</comment>
<feature type="compositionally biased region" description="Basic and acidic residues" evidence="1">
    <location>
        <begin position="302"/>
        <end position="311"/>
    </location>
</feature>
<dbReference type="AlphaFoldDB" id="A0A0N1I7S2"/>
<feature type="compositionally biased region" description="Acidic residues" evidence="1">
    <location>
        <begin position="281"/>
        <end position="301"/>
    </location>
</feature>
<name>A0A0N1I7S2_LEPSE</name>
<dbReference type="Proteomes" id="UP000038009">
    <property type="component" value="Unassembled WGS sequence"/>
</dbReference>
<accession>A0A0N1I7S2</accession>
<evidence type="ECO:0000313" key="2">
    <source>
        <dbReference type="EMBL" id="KPI89692.1"/>
    </source>
</evidence>
<evidence type="ECO:0000256" key="1">
    <source>
        <dbReference type="SAM" id="MobiDB-lite"/>
    </source>
</evidence>
<gene>
    <name evidence="2" type="ORF">ABL78_1185</name>
</gene>
<proteinExistence type="predicted"/>
<feature type="region of interest" description="Disordered" evidence="1">
    <location>
        <begin position="135"/>
        <end position="187"/>
    </location>
</feature>
<evidence type="ECO:0000313" key="3">
    <source>
        <dbReference type="Proteomes" id="UP000038009"/>
    </source>
</evidence>
<dbReference type="OrthoDB" id="273456at2759"/>
<dbReference type="OMA" id="RCRTETR"/>
<reference evidence="2 3" key="1">
    <citation type="journal article" date="2015" name="PLoS Pathog.">
        <title>Leptomonas seymouri: Adaptations to the Dixenous Life Cycle Analyzed by Genome Sequencing, Transcriptome Profiling and Co-infection with Leishmania donovani.</title>
        <authorList>
            <person name="Kraeva N."/>
            <person name="Butenko A."/>
            <person name="Hlavacova J."/>
            <person name="Kostygov A."/>
            <person name="Myskova J."/>
            <person name="Grybchuk D."/>
            <person name="Lestinova T."/>
            <person name="Votypka J."/>
            <person name="Volf P."/>
            <person name="Opperdoes F."/>
            <person name="Flegontov P."/>
            <person name="Lukes J."/>
            <person name="Yurchenko V."/>
        </authorList>
    </citation>
    <scope>NUCLEOTIDE SEQUENCE [LARGE SCALE GENOMIC DNA]</scope>
    <source>
        <strain evidence="2 3">ATCC 30220</strain>
    </source>
</reference>
<protein>
    <submittedName>
        <fullName evidence="2">Uncharacterized protein</fullName>
    </submittedName>
</protein>
<dbReference type="EMBL" id="LJSK01000018">
    <property type="protein sequence ID" value="KPI89692.1"/>
    <property type="molecule type" value="Genomic_DNA"/>
</dbReference>
<organism evidence="2 3">
    <name type="scientific">Leptomonas seymouri</name>
    <dbReference type="NCBI Taxonomy" id="5684"/>
    <lineage>
        <taxon>Eukaryota</taxon>
        <taxon>Discoba</taxon>
        <taxon>Euglenozoa</taxon>
        <taxon>Kinetoplastea</taxon>
        <taxon>Metakinetoplastina</taxon>
        <taxon>Trypanosomatida</taxon>
        <taxon>Trypanosomatidae</taxon>
        <taxon>Leishmaniinae</taxon>
        <taxon>Leptomonas</taxon>
    </lineage>
</organism>
<feature type="compositionally biased region" description="Polar residues" evidence="1">
    <location>
        <begin position="171"/>
        <end position="180"/>
    </location>
</feature>